<feature type="region of interest" description="Disordered" evidence="2">
    <location>
        <begin position="126"/>
        <end position="155"/>
    </location>
</feature>
<sequence>MKLRFLFDGAFLALMLLLQVTSSEVTESGLTSTVSESSDSDHLASIALKGRSDEASNENNDDGNRRRRKHVRGRRQRIRLTRADPRRRQLRRITKAIKSYLRKKRISLSDLDSSTLQKLKRVYSATAIKKRRNKKKSSSRQKGEMYQPNPSQGKYHVKDLLQKKNSFIDNTPQNDHQKSNRKVPFKTIPIKELNNDDDQNENEQPMKIVKTVPSARELNKIFKSKKRPQKVKVIVVEKYDEEKNPQSHNTQSNSKSRGSSHANKGSNKHEKRPDKTKAVKLQSVEVEEPMDTESVGNERPHGIIHQAHTFKKTDDTEEHIPKDSNPARKRPAKKQNLNEDGYKMKALSAVVDRYTQELSDQEDILSQILEDTKQAEKILTDQNQFPSLPSNKTTKEGYLNTQLPSTTLKPAQDAEDEKQELTADGKTMGKEHDGSYQKLQVSDRNKDGSNVKDQEQELNQASRFSNVGNSASELPATITGAVVSHMEGMNQDLSTAKKSSTNNFSNSSRRVDFNTVEDQKNTVLMSGRNPVGNTDRPKQYLPPTDLQSKTDTINVVNPKPLLSTREEIVTVKESQPVRQTTLPTVNIQSKNVPMNDEGISRESKDSKEPDRSNGVTVKDPKQDVSASAANNVKDVPTTEPEAAGYDASLHTNMQQDEPNIGFKVLKQNGSTRDKEQTANVQGVREALAAIFRERFNADNARKNGQVDETEGSGFFTKLDLRHDALGIDTETANLKKNGASDNIPINANVTYSNGQHNRNRLLTSAEASMEDDLQQDLSTTNDENARKGNNSDHLSTLISNNKSRNVGTKLGKNNPQQEKSKLGSSVRNDRANIIVVSGATHKKTRVEENTDRTGTDHVEKSTGKSELSLRPNVQTNELDDRKSNKQRGESIKQSHPSNVHTYPDVGREAIPTSNEELQEKVLALLLLRHPMLRQQRFLEDGLREATRAHSTPRNGVTSPDKPVTRIPSMLSRAKSMRVLDDRGNYSGLILLHSGIAELRADDISTKIVVPNNMTNGTSSERLSLFGGHFFFSNTFLTAVGFGTVFLVFCFFLCVCCITRWFRHRKYRKAFNKMEESFSGLTTDKPIYLRLGQLRRCKAGNQYVVTIVDDTKFSVVNHDLESEDEIFDVTDIKKADKKGPLSRLQWTNPKHTY</sequence>
<dbReference type="EMBL" id="JBAMIC010000018">
    <property type="protein sequence ID" value="KAK7095138.1"/>
    <property type="molecule type" value="Genomic_DNA"/>
</dbReference>
<feature type="transmembrane region" description="Helical" evidence="3">
    <location>
        <begin position="1035"/>
        <end position="1061"/>
    </location>
</feature>
<feature type="region of interest" description="Disordered" evidence="2">
    <location>
        <begin position="167"/>
        <end position="204"/>
    </location>
</feature>
<evidence type="ECO:0000313" key="5">
    <source>
        <dbReference type="EMBL" id="KAK7095138.1"/>
    </source>
</evidence>
<feature type="compositionally biased region" description="Polar residues" evidence="2">
    <location>
        <begin position="579"/>
        <end position="592"/>
    </location>
</feature>
<feature type="compositionally biased region" description="Basic and acidic residues" evidence="2">
    <location>
        <begin position="419"/>
        <end position="455"/>
    </location>
</feature>
<feature type="region of interest" description="Disordered" evidence="2">
    <location>
        <begin position="403"/>
        <end position="471"/>
    </location>
</feature>
<feature type="region of interest" description="Disordered" evidence="2">
    <location>
        <begin position="50"/>
        <end position="76"/>
    </location>
</feature>
<keyword evidence="6" id="KW-1185">Reference proteome</keyword>
<feature type="compositionally biased region" description="Basic and acidic residues" evidence="2">
    <location>
        <begin position="845"/>
        <end position="863"/>
    </location>
</feature>
<keyword evidence="1" id="KW-0175">Coiled coil</keyword>
<feature type="region of interest" description="Disordered" evidence="2">
    <location>
        <begin position="945"/>
        <end position="965"/>
    </location>
</feature>
<proteinExistence type="predicted"/>
<comment type="caution">
    <text evidence="5">The sequence shown here is derived from an EMBL/GenBank/DDBJ whole genome shotgun (WGS) entry which is preliminary data.</text>
</comment>
<keyword evidence="3" id="KW-1133">Transmembrane helix</keyword>
<gene>
    <name evidence="5" type="ORF">V1264_006584</name>
</gene>
<feature type="region of interest" description="Disordered" evidence="2">
    <location>
        <begin position="525"/>
        <end position="551"/>
    </location>
</feature>
<evidence type="ECO:0000256" key="3">
    <source>
        <dbReference type="SAM" id="Phobius"/>
    </source>
</evidence>
<feature type="signal peptide" evidence="4">
    <location>
        <begin position="1"/>
        <end position="23"/>
    </location>
</feature>
<feature type="coiled-coil region" evidence="1">
    <location>
        <begin position="344"/>
        <end position="371"/>
    </location>
</feature>
<keyword evidence="3" id="KW-0472">Membrane</keyword>
<keyword evidence="3" id="KW-0812">Transmembrane</keyword>
<reference evidence="5 6" key="1">
    <citation type="submission" date="2024-02" db="EMBL/GenBank/DDBJ databases">
        <title>Chromosome-scale genome assembly of the rough periwinkle Littorina saxatilis.</title>
        <authorList>
            <person name="De Jode A."/>
            <person name="Faria R."/>
            <person name="Formenti G."/>
            <person name="Sims Y."/>
            <person name="Smith T.P."/>
            <person name="Tracey A."/>
            <person name="Wood J.M.D."/>
            <person name="Zagrodzka Z.B."/>
            <person name="Johannesson K."/>
            <person name="Butlin R.K."/>
            <person name="Leder E.H."/>
        </authorList>
    </citation>
    <scope>NUCLEOTIDE SEQUENCE [LARGE SCALE GENOMIC DNA]</scope>
    <source>
        <strain evidence="5">Snail1</strain>
        <tissue evidence="5">Muscle</tissue>
    </source>
</reference>
<feature type="region of interest" description="Disordered" evidence="2">
    <location>
        <begin position="579"/>
        <end position="640"/>
    </location>
</feature>
<feature type="compositionally biased region" description="Polar residues" evidence="2">
    <location>
        <begin position="791"/>
        <end position="826"/>
    </location>
</feature>
<organism evidence="5 6">
    <name type="scientific">Littorina saxatilis</name>
    <dbReference type="NCBI Taxonomy" id="31220"/>
    <lineage>
        <taxon>Eukaryota</taxon>
        <taxon>Metazoa</taxon>
        <taxon>Spiralia</taxon>
        <taxon>Lophotrochozoa</taxon>
        <taxon>Mollusca</taxon>
        <taxon>Gastropoda</taxon>
        <taxon>Caenogastropoda</taxon>
        <taxon>Littorinimorpha</taxon>
        <taxon>Littorinoidea</taxon>
        <taxon>Littorinidae</taxon>
        <taxon>Littorina</taxon>
    </lineage>
</organism>
<evidence type="ECO:0000256" key="1">
    <source>
        <dbReference type="SAM" id="Coils"/>
    </source>
</evidence>
<evidence type="ECO:0000256" key="2">
    <source>
        <dbReference type="SAM" id="MobiDB-lite"/>
    </source>
</evidence>
<feature type="chain" id="PRO_5043046979" evidence="4">
    <location>
        <begin position="24"/>
        <end position="1152"/>
    </location>
</feature>
<feature type="region of interest" description="Disordered" evidence="2">
    <location>
        <begin position="780"/>
        <end position="906"/>
    </location>
</feature>
<evidence type="ECO:0000256" key="4">
    <source>
        <dbReference type="SAM" id="SignalP"/>
    </source>
</evidence>
<dbReference type="AlphaFoldDB" id="A0AAN9AXH7"/>
<feature type="region of interest" description="Disordered" evidence="2">
    <location>
        <begin position="237"/>
        <end position="340"/>
    </location>
</feature>
<feature type="compositionally biased region" description="Basic residues" evidence="2">
    <location>
        <begin position="65"/>
        <end position="76"/>
    </location>
</feature>
<feature type="compositionally biased region" description="Basic residues" evidence="2">
    <location>
        <begin position="128"/>
        <end position="139"/>
    </location>
</feature>
<keyword evidence="4" id="KW-0732">Signal</keyword>
<protein>
    <submittedName>
        <fullName evidence="5">Uncharacterized protein</fullName>
    </submittedName>
</protein>
<feature type="compositionally biased region" description="Basic and acidic residues" evidence="2">
    <location>
        <begin position="878"/>
        <end position="892"/>
    </location>
</feature>
<feature type="compositionally biased region" description="Basic and acidic residues" evidence="2">
    <location>
        <begin position="267"/>
        <end position="277"/>
    </location>
</feature>
<feature type="compositionally biased region" description="Polar residues" evidence="2">
    <location>
        <begin position="948"/>
        <end position="957"/>
    </location>
</feature>
<feature type="compositionally biased region" description="Basic and acidic residues" evidence="2">
    <location>
        <begin position="598"/>
        <end position="611"/>
    </location>
</feature>
<evidence type="ECO:0000313" key="6">
    <source>
        <dbReference type="Proteomes" id="UP001374579"/>
    </source>
</evidence>
<feature type="compositionally biased region" description="Polar residues" evidence="2">
    <location>
        <begin position="246"/>
        <end position="265"/>
    </location>
</feature>
<dbReference type="Proteomes" id="UP001374579">
    <property type="component" value="Unassembled WGS sequence"/>
</dbReference>
<feature type="compositionally biased region" description="Polar residues" evidence="2">
    <location>
        <begin position="457"/>
        <end position="471"/>
    </location>
</feature>
<name>A0AAN9AXH7_9CAEN</name>
<feature type="compositionally biased region" description="Basic and acidic residues" evidence="2">
    <location>
        <begin position="311"/>
        <end position="326"/>
    </location>
</feature>
<accession>A0AAN9AXH7</accession>